<feature type="compositionally biased region" description="Basic residues" evidence="5">
    <location>
        <begin position="549"/>
        <end position="565"/>
    </location>
</feature>
<evidence type="ECO:0000256" key="5">
    <source>
        <dbReference type="SAM" id="MobiDB-lite"/>
    </source>
</evidence>
<organism evidence="7 8">
    <name type="scientific">Halorubrum phage HRTV-14</name>
    <dbReference type="NCBI Taxonomy" id="2877994"/>
    <lineage>
        <taxon>Viruses</taxon>
        <taxon>Duplodnaviria</taxon>
        <taxon>Heunggongvirae</taxon>
        <taxon>Uroviricota</taxon>
        <taxon>Caudoviricetes</taxon>
        <taxon>Thumleimavirales</taxon>
        <taxon>Hafunaviridae</taxon>
        <taxon>Haloferacalesvirus</taxon>
        <taxon>Haloferacalesvirus hv8</taxon>
    </lineage>
</organism>
<keyword evidence="4" id="KW-0231">Viral genome packaging</keyword>
<evidence type="ECO:0000259" key="6">
    <source>
        <dbReference type="Pfam" id="PF17289"/>
    </source>
</evidence>
<evidence type="ECO:0000313" key="7">
    <source>
        <dbReference type="EMBL" id="UBF19080.1"/>
    </source>
</evidence>
<dbReference type="InterPro" id="IPR035421">
    <property type="entry name" value="Terminase_6C"/>
</dbReference>
<dbReference type="Gene3D" id="3.30.420.240">
    <property type="match status" value="1"/>
</dbReference>
<evidence type="ECO:0000313" key="8">
    <source>
        <dbReference type="Proteomes" id="UP000828061"/>
    </source>
</evidence>
<evidence type="ECO:0000256" key="2">
    <source>
        <dbReference type="ARBA" id="ARBA00022741"/>
    </source>
</evidence>
<reference evidence="7" key="1">
    <citation type="submission" date="2021-05" db="EMBL/GenBank/DDBJ databases">
        <title>Diversity, taxonomy and evolution of archaeal viruses of the class Caudoviricetes.</title>
        <authorList>
            <person name="Liu Y."/>
            <person name="Demina T.A."/>
            <person name="Roux S."/>
            <person name="Aiewsakun P."/>
            <person name="Kazlauskas D."/>
            <person name="Simmonds P."/>
            <person name="Prangishvili D."/>
            <person name="Oksanen H.M."/>
            <person name="Krupovic M."/>
        </authorList>
    </citation>
    <scope>NUCLEOTIDE SEQUENCE</scope>
    <source>
        <strain evidence="7">HRTV-14/2</strain>
    </source>
</reference>
<feature type="domain" description="Terminase large subunit gp17-like C-terminal" evidence="6">
    <location>
        <begin position="320"/>
        <end position="486"/>
    </location>
</feature>
<accession>A0AAE8XR87</accession>
<feature type="compositionally biased region" description="Basic and acidic residues" evidence="5">
    <location>
        <begin position="495"/>
        <end position="506"/>
    </location>
</feature>
<feature type="region of interest" description="Disordered" evidence="5">
    <location>
        <begin position="495"/>
        <end position="565"/>
    </location>
</feature>
<evidence type="ECO:0000256" key="1">
    <source>
        <dbReference type="ARBA" id="ARBA00022612"/>
    </source>
</evidence>
<keyword evidence="1" id="KW-1188">Viral release from host cell</keyword>
<protein>
    <submittedName>
        <fullName evidence="7">Terminase large subunit</fullName>
    </submittedName>
</protein>
<evidence type="ECO:0000256" key="4">
    <source>
        <dbReference type="ARBA" id="ARBA00023219"/>
    </source>
</evidence>
<keyword evidence="3" id="KW-0067">ATP-binding</keyword>
<keyword evidence="2" id="KW-0547">Nucleotide-binding</keyword>
<name>A0AAE8XR87_9CAUD</name>
<dbReference type="Proteomes" id="UP000828061">
    <property type="component" value="Segment"/>
</dbReference>
<dbReference type="EMBL" id="MZ334492">
    <property type="protein sequence ID" value="UBF19080.1"/>
    <property type="molecule type" value="Genomic_DNA"/>
</dbReference>
<dbReference type="Pfam" id="PF03237">
    <property type="entry name" value="Terminase_6N"/>
    <property type="match status" value="1"/>
</dbReference>
<proteinExistence type="predicted"/>
<dbReference type="Pfam" id="PF17289">
    <property type="entry name" value="Terminase_6C"/>
    <property type="match status" value="1"/>
</dbReference>
<dbReference type="Gene3D" id="3.40.50.300">
    <property type="entry name" value="P-loop containing nucleotide triphosphate hydrolases"/>
    <property type="match status" value="1"/>
</dbReference>
<dbReference type="InterPro" id="IPR027417">
    <property type="entry name" value="P-loop_NTPase"/>
</dbReference>
<gene>
    <name evidence="7" type="ORF">HRTV-14_gp7</name>
</gene>
<dbReference type="GO" id="GO:0005524">
    <property type="term" value="F:ATP binding"/>
    <property type="evidence" value="ECO:0007669"/>
    <property type="project" value="UniProtKB-KW"/>
</dbReference>
<sequence>MEEIAEQFASESDADVDALLERWNGRPDLLAEDILRAKNLTTDEIEPLKLFRPYQPRIMHAYFYGDAKILNIYKGRRIGVSYVIGICILLEALLKPDTFYPILSKTKGQSNSRISDIKTLIKNAKIDIELEKDNQDEIVLSNGSRIKAYTGDPDSARGEDPPKTVFIDEMAFLEDQSATLDAYLPTISLGSSQMVQVSTPKAPNDEFMEANERGTADGQNDFGILALKQPTFRNADEIQTDVSLFEQDVEPVRGDFDLMAAETQRASDPNGFAQEYLCRPVSDEYRFFSMPTIEAAMERGAAQDYSYGLRRYDTPNTLVMGVDIGFNSDDTAIVVFEHEGPRRYCRYKEVVNDRVLSQAGITPSSRQNPAAVAERISQVYHSMGVSNVVMDMTGVGQGFHDEVRRRIGRGYTGFNFSAKDKVEKMMGNMNYALHNDLVTLPEDDSLREQLGSIVKQQKEDWQKPKFTGKEHAPEGKDDLAMATVLAAFPPNFKADKSRNLQQREDVTPSVQVDEPQERDGWAGLKISGTSGGGRGRGYALSHGREKRGYKARNRRRSTERRRRKF</sequence>
<evidence type="ECO:0000256" key="3">
    <source>
        <dbReference type="ARBA" id="ARBA00022840"/>
    </source>
</evidence>